<dbReference type="PRINTS" id="PR00420">
    <property type="entry name" value="RNGMNOXGNASE"/>
</dbReference>
<proteinExistence type="predicted"/>
<name>A0ABQ1ISB3_9PROT</name>
<dbReference type="InterPro" id="IPR036188">
    <property type="entry name" value="FAD/NAD-bd_sf"/>
</dbReference>
<dbReference type="InterPro" id="IPR050631">
    <property type="entry name" value="PheA/TfdB_FAD_monoxygenase"/>
</dbReference>
<evidence type="ECO:0000313" key="4">
    <source>
        <dbReference type="EMBL" id="GGB49923.1"/>
    </source>
</evidence>
<dbReference type="Gene3D" id="3.30.9.20">
    <property type="match status" value="1"/>
</dbReference>
<accession>A0ABQ1ISB3</accession>
<dbReference type="Pfam" id="PF01494">
    <property type="entry name" value="FAD_binding_3"/>
    <property type="match status" value="1"/>
</dbReference>
<organism evidence="4 5">
    <name type="scientific">Tistrella bauzanensis</name>
    <dbReference type="NCBI Taxonomy" id="657419"/>
    <lineage>
        <taxon>Bacteria</taxon>
        <taxon>Pseudomonadati</taxon>
        <taxon>Pseudomonadota</taxon>
        <taxon>Alphaproteobacteria</taxon>
        <taxon>Geminicoccales</taxon>
        <taxon>Geminicoccaceae</taxon>
        <taxon>Tistrella</taxon>
    </lineage>
</organism>
<keyword evidence="1" id="KW-0560">Oxidoreductase</keyword>
<dbReference type="EMBL" id="BMDZ01000043">
    <property type="protein sequence ID" value="GGB49923.1"/>
    <property type="molecule type" value="Genomic_DNA"/>
</dbReference>
<sequence>MKIAIVGGGPSGLFFARLIKRSRPGAEVRVFEQNARDATYGFGVVLAGPARDRLREVDPESVDALTKAMVFSSTQKIGLNGEALLLDYPGNSGAIARLTLLQILGRLCADVGVQVVHDRRVERAGDLDGYDLIVGADGANSVVRGIWPEAFPVRTQQLDNRFAWYGVDRALKPNALIFRYHRGGCFIAHYYTYAPGLSTFVAECDAQTWTACGLDRMTDAQRKALIEHIYADVLDGGRLLENKSVWRRFDARVAERWTDGRAVLIGDALRVAHFSIGSGTRLAMDDAVALHDALVDGGPVAEALDRFVAARKPVRDLFTDATARSYAWYEDVRGAMQTDLVSFVHDFLTRTGRVDDERLKAYAPEFYARHIVPRHAHNIALGLSA</sequence>
<evidence type="ECO:0000256" key="2">
    <source>
        <dbReference type="ARBA" id="ARBA00023027"/>
    </source>
</evidence>
<dbReference type="PANTHER" id="PTHR43476">
    <property type="entry name" value="3-(3-HYDROXY-PHENYL)PROPIONATE/3-HYDROXYCINNAMIC ACID HYDROXYLASE"/>
    <property type="match status" value="1"/>
</dbReference>
<comment type="caution">
    <text evidence="4">The sequence shown here is derived from an EMBL/GenBank/DDBJ whole genome shotgun (WGS) entry which is preliminary data.</text>
</comment>
<keyword evidence="4" id="KW-0503">Monooxygenase</keyword>
<dbReference type="PANTHER" id="PTHR43476:SF4">
    <property type="entry name" value="BLR0106 PROTEIN"/>
    <property type="match status" value="1"/>
</dbReference>
<feature type="domain" description="FAD-binding" evidence="3">
    <location>
        <begin position="131"/>
        <end position="317"/>
    </location>
</feature>
<evidence type="ECO:0000256" key="1">
    <source>
        <dbReference type="ARBA" id="ARBA00023002"/>
    </source>
</evidence>
<dbReference type="RefSeq" id="WP_188579969.1">
    <property type="nucleotide sequence ID" value="NZ_BMDZ01000043.1"/>
</dbReference>
<keyword evidence="2" id="KW-0520">NAD</keyword>
<keyword evidence="5" id="KW-1185">Reference proteome</keyword>
<dbReference type="GO" id="GO:0004497">
    <property type="term" value="F:monooxygenase activity"/>
    <property type="evidence" value="ECO:0007669"/>
    <property type="project" value="UniProtKB-KW"/>
</dbReference>
<dbReference type="SUPFAM" id="SSF51905">
    <property type="entry name" value="FAD/NAD(P)-binding domain"/>
    <property type="match status" value="1"/>
</dbReference>
<gene>
    <name evidence="4" type="ORF">GCM10011505_33810</name>
</gene>
<reference evidence="5" key="1">
    <citation type="journal article" date="2019" name="Int. J. Syst. Evol. Microbiol.">
        <title>The Global Catalogue of Microorganisms (GCM) 10K type strain sequencing project: providing services to taxonomists for standard genome sequencing and annotation.</title>
        <authorList>
            <consortium name="The Broad Institute Genomics Platform"/>
            <consortium name="The Broad Institute Genome Sequencing Center for Infectious Disease"/>
            <person name="Wu L."/>
            <person name="Ma J."/>
        </authorList>
    </citation>
    <scope>NUCLEOTIDE SEQUENCE [LARGE SCALE GENOMIC DNA]</scope>
    <source>
        <strain evidence="5">CGMCC 1.10188</strain>
    </source>
</reference>
<dbReference type="Gene3D" id="3.50.50.60">
    <property type="entry name" value="FAD/NAD(P)-binding domain"/>
    <property type="match status" value="1"/>
</dbReference>
<evidence type="ECO:0000259" key="3">
    <source>
        <dbReference type="Pfam" id="PF01494"/>
    </source>
</evidence>
<evidence type="ECO:0000313" key="5">
    <source>
        <dbReference type="Proteomes" id="UP000603352"/>
    </source>
</evidence>
<dbReference type="InterPro" id="IPR002938">
    <property type="entry name" value="FAD-bd"/>
</dbReference>
<dbReference type="Pfam" id="PF13450">
    <property type="entry name" value="NAD_binding_8"/>
    <property type="match status" value="1"/>
</dbReference>
<dbReference type="Proteomes" id="UP000603352">
    <property type="component" value="Unassembled WGS sequence"/>
</dbReference>
<protein>
    <submittedName>
        <fullName evidence="4">Monooxygenase</fullName>
    </submittedName>
</protein>